<dbReference type="Proteomes" id="UP001305414">
    <property type="component" value="Unassembled WGS sequence"/>
</dbReference>
<dbReference type="GO" id="GO:0016233">
    <property type="term" value="P:telomere capping"/>
    <property type="evidence" value="ECO:0007669"/>
    <property type="project" value="InterPro"/>
</dbReference>
<evidence type="ECO:0008006" key="3">
    <source>
        <dbReference type="Google" id="ProtNLM"/>
    </source>
</evidence>
<dbReference type="Pfam" id="PF12658">
    <property type="entry name" value="Ten1"/>
    <property type="match status" value="1"/>
</dbReference>
<comment type="caution">
    <text evidence="1">The sequence shown here is derived from an EMBL/GenBank/DDBJ whole genome shotgun (WGS) entry which is preliminary data.</text>
</comment>
<protein>
    <recommendedName>
        <fullName evidence="3">CST complex subunit Ten1</fullName>
    </recommendedName>
</protein>
<organism evidence="1 2">
    <name type="scientific">Xylaria bambusicola</name>
    <dbReference type="NCBI Taxonomy" id="326684"/>
    <lineage>
        <taxon>Eukaryota</taxon>
        <taxon>Fungi</taxon>
        <taxon>Dikarya</taxon>
        <taxon>Ascomycota</taxon>
        <taxon>Pezizomycotina</taxon>
        <taxon>Sordariomycetes</taxon>
        <taxon>Xylariomycetidae</taxon>
        <taxon>Xylariales</taxon>
        <taxon>Xylariaceae</taxon>
        <taxon>Xylaria</taxon>
    </lineage>
</organism>
<dbReference type="EMBL" id="JAWHQM010000010">
    <property type="protein sequence ID" value="KAK5629078.1"/>
    <property type="molecule type" value="Genomic_DNA"/>
</dbReference>
<dbReference type="Gene3D" id="2.40.50.140">
    <property type="entry name" value="Nucleic acid-binding proteins"/>
    <property type="match status" value="1"/>
</dbReference>
<keyword evidence="2" id="KW-1185">Reference proteome</keyword>
<dbReference type="GO" id="GO:1990879">
    <property type="term" value="C:CST complex"/>
    <property type="evidence" value="ECO:0007669"/>
    <property type="project" value="InterPro"/>
</dbReference>
<dbReference type="InterPro" id="IPR024222">
    <property type="entry name" value="Ten1_fungal"/>
</dbReference>
<evidence type="ECO:0000313" key="1">
    <source>
        <dbReference type="EMBL" id="KAK5629078.1"/>
    </source>
</evidence>
<reference evidence="1 2" key="1">
    <citation type="submission" date="2023-10" db="EMBL/GenBank/DDBJ databases">
        <title>Draft genome sequence of Xylaria bambusicola isolate GMP-LS, the root and basal stem rot pathogen of sugarcane in Indonesia.</title>
        <authorList>
            <person name="Selvaraj P."/>
            <person name="Muralishankar V."/>
            <person name="Muruganantham S."/>
            <person name="Sp S."/>
            <person name="Haryani S."/>
            <person name="Lau K.J.X."/>
            <person name="Naqvi N.I."/>
        </authorList>
    </citation>
    <scope>NUCLEOTIDE SEQUENCE [LARGE SCALE GENOMIC DNA]</scope>
    <source>
        <strain evidence="1">GMP-LS</strain>
    </source>
</reference>
<dbReference type="AlphaFoldDB" id="A0AAN7Z751"/>
<gene>
    <name evidence="1" type="ORF">RRF57_004793</name>
</gene>
<proteinExistence type="predicted"/>
<evidence type="ECO:0000313" key="2">
    <source>
        <dbReference type="Proteomes" id="UP001305414"/>
    </source>
</evidence>
<dbReference type="GO" id="GO:0043047">
    <property type="term" value="F:single-stranded telomeric DNA binding"/>
    <property type="evidence" value="ECO:0007669"/>
    <property type="project" value="InterPro"/>
</dbReference>
<dbReference type="InterPro" id="IPR012340">
    <property type="entry name" value="NA-bd_OB-fold"/>
</dbReference>
<sequence length="127" mass="14045">MSNGPLPSERTLLSALCKKQIGDKVRFLGCVTDYSTHSGQITLKHRCPKEDGDIEALVDVNLLLKSLKSEQTDLGQWIHVIGYITFLNRTSSSSKITPRVGVQALVLWIARDLDLGTYEKSMLADAN</sequence>
<name>A0AAN7Z751_9PEZI</name>
<accession>A0AAN7Z751</accession>